<protein>
    <submittedName>
        <fullName evidence="2">Uncharacterized protein</fullName>
    </submittedName>
</protein>
<gene>
    <name evidence="2" type="ORF">GlitD10_0266</name>
</gene>
<accession>A0A1J0A9H2</accession>
<reference evidence="2 3" key="1">
    <citation type="submission" date="2016-10" db="EMBL/GenBank/DDBJ databases">
        <title>Description of Gloeomargarita lithophora gen. nov., sp. nov., a thylakoid-bearing basal-branching cyanobacterium with intracellular carbonates, and proposal for Gloeomargaritales ord. nov.</title>
        <authorList>
            <person name="Moreira D."/>
            <person name="Tavera R."/>
            <person name="Benzerara K."/>
            <person name="Skouri-Panet F."/>
            <person name="Couradeau E."/>
            <person name="Gerard E."/>
            <person name="Loussert C."/>
            <person name="Novelo E."/>
            <person name="Zivanovic Y."/>
            <person name="Lopez-Garcia P."/>
        </authorList>
    </citation>
    <scope>NUCLEOTIDE SEQUENCE [LARGE SCALE GENOMIC DNA]</scope>
    <source>
        <strain evidence="2 3">D10</strain>
    </source>
</reference>
<feature type="chain" id="PRO_5009608691" evidence="1">
    <location>
        <begin position="26"/>
        <end position="122"/>
    </location>
</feature>
<keyword evidence="3" id="KW-1185">Reference proteome</keyword>
<evidence type="ECO:0000256" key="1">
    <source>
        <dbReference type="SAM" id="SignalP"/>
    </source>
</evidence>
<dbReference type="KEGG" id="glt:GlitD10_0266"/>
<evidence type="ECO:0000313" key="3">
    <source>
        <dbReference type="Proteomes" id="UP000180235"/>
    </source>
</evidence>
<dbReference type="AlphaFoldDB" id="A0A1J0A9H2"/>
<name>A0A1J0A9H2_9CYAN</name>
<evidence type="ECO:0000313" key="2">
    <source>
        <dbReference type="EMBL" id="APB32567.1"/>
    </source>
</evidence>
<organism evidence="2 3">
    <name type="scientific">Gloeomargarita lithophora Alchichica-D10</name>
    <dbReference type="NCBI Taxonomy" id="1188229"/>
    <lineage>
        <taxon>Bacteria</taxon>
        <taxon>Bacillati</taxon>
        <taxon>Cyanobacteriota</taxon>
        <taxon>Cyanophyceae</taxon>
        <taxon>Gloeomargaritales</taxon>
        <taxon>Gloeomargaritaceae</taxon>
        <taxon>Gloeomargarita</taxon>
    </lineage>
</organism>
<keyword evidence="1" id="KW-0732">Signal</keyword>
<dbReference type="EMBL" id="CP017675">
    <property type="protein sequence ID" value="APB32567.1"/>
    <property type="molecule type" value="Genomic_DNA"/>
</dbReference>
<dbReference type="Proteomes" id="UP000180235">
    <property type="component" value="Chromosome"/>
</dbReference>
<feature type="signal peptide" evidence="1">
    <location>
        <begin position="1"/>
        <end position="25"/>
    </location>
</feature>
<proteinExistence type="predicted"/>
<dbReference type="STRING" id="1188229.GlitD10_0266"/>
<sequence length="122" mass="13251">MRSFALAVALVAVAVPALTTLPGVAQENRFQTISNLKRAQNQARFAGEKANGGIAVYRTEPAMHQAVGTEGDARYEDVGDAWIFTFRGGSPEETAAGRYSMRTVVRVDKGTYKTEIVSNERI</sequence>